<accession>A0A0E4BNC0</accession>
<evidence type="ECO:0000313" key="2">
    <source>
        <dbReference type="Proteomes" id="UP000063308"/>
    </source>
</evidence>
<sequence length="39" mass="4319">MKKLLKYAGTPPRVMITDKLRSYVSAPFYAPMQLSAGMG</sequence>
<evidence type="ECO:0008006" key="3">
    <source>
        <dbReference type="Google" id="ProtNLM"/>
    </source>
</evidence>
<dbReference type="Proteomes" id="UP000063308">
    <property type="component" value="Chromosome"/>
</dbReference>
<dbReference type="AlphaFoldDB" id="A0A0E4BNC0"/>
<reference evidence="1 2" key="1">
    <citation type="submission" date="2014-11" db="EMBL/GenBank/DDBJ databases">
        <title>Symbiosis island explosion on the genome of extra-slow-growing strains of soybean bradyrhizobia with massive insertion sequences.</title>
        <authorList>
            <person name="Iida T."/>
            <person name="Minamisawa K."/>
        </authorList>
    </citation>
    <scope>NUCLEOTIDE SEQUENCE [LARGE SCALE GENOMIC DNA]</scope>
    <source>
        <strain evidence="1 2">NK6</strain>
    </source>
</reference>
<proteinExistence type="predicted"/>
<protein>
    <recommendedName>
        <fullName evidence="3">Transposase</fullName>
    </recommendedName>
</protein>
<evidence type="ECO:0000313" key="1">
    <source>
        <dbReference type="EMBL" id="BAR56092.1"/>
    </source>
</evidence>
<gene>
    <name evidence="1" type="ORF">NK6_2912</name>
</gene>
<name>A0A0E4BNC0_9BRAD</name>
<organism evidence="1 2">
    <name type="scientific">Bradyrhizobium diazoefficiens</name>
    <dbReference type="NCBI Taxonomy" id="1355477"/>
    <lineage>
        <taxon>Bacteria</taxon>
        <taxon>Pseudomonadati</taxon>
        <taxon>Pseudomonadota</taxon>
        <taxon>Alphaproteobacteria</taxon>
        <taxon>Hyphomicrobiales</taxon>
        <taxon>Nitrobacteraceae</taxon>
        <taxon>Bradyrhizobium</taxon>
    </lineage>
</organism>
<dbReference type="EMBL" id="AP014685">
    <property type="protein sequence ID" value="BAR56092.1"/>
    <property type="molecule type" value="Genomic_DNA"/>
</dbReference>